<dbReference type="EMBL" id="BLIP01000001">
    <property type="protein sequence ID" value="GFE21151.1"/>
    <property type="molecule type" value="Genomic_DNA"/>
</dbReference>
<reference evidence="5 7" key="2">
    <citation type="submission" date="2022-12" db="EMBL/GenBank/DDBJ databases">
        <authorList>
            <person name="Ruckert C."/>
            <person name="Busche T."/>
            <person name="Kalinowski J."/>
            <person name="Wittmann C."/>
        </authorList>
    </citation>
    <scope>NUCLEOTIDE SEQUENCE [LARGE SCALE GENOMIC DNA]</scope>
    <source>
        <strain evidence="5 7">DSM 40555</strain>
    </source>
</reference>
<evidence type="ECO:0000313" key="6">
    <source>
        <dbReference type="Proteomes" id="UP000429552"/>
    </source>
</evidence>
<feature type="transmembrane region" description="Helical" evidence="2">
    <location>
        <begin position="133"/>
        <end position="156"/>
    </location>
</feature>
<organism evidence="4 6">
    <name type="scientific">Streptomyces nigrescens</name>
    <dbReference type="NCBI Taxonomy" id="1920"/>
    <lineage>
        <taxon>Bacteria</taxon>
        <taxon>Bacillati</taxon>
        <taxon>Actinomycetota</taxon>
        <taxon>Actinomycetes</taxon>
        <taxon>Kitasatosporales</taxon>
        <taxon>Streptomycetaceae</taxon>
        <taxon>Streptomyces</taxon>
    </lineage>
</organism>
<keyword evidence="2" id="KW-0812">Transmembrane</keyword>
<evidence type="ECO:0000313" key="5">
    <source>
        <dbReference type="EMBL" id="WAT95858.1"/>
    </source>
</evidence>
<dbReference type="Pfam" id="PF20712">
    <property type="entry name" value="CyanoTRADDas_TM"/>
    <property type="match status" value="1"/>
</dbReference>
<feature type="domain" description="Cyanobacterial TRADD-N associated 2 transmembrane" evidence="3">
    <location>
        <begin position="127"/>
        <end position="191"/>
    </location>
</feature>
<reference evidence="4 6" key="1">
    <citation type="submission" date="2019-12" db="EMBL/GenBank/DDBJ databases">
        <title>Whole genome shotgun sequence of Streptomyces libani subsp. libani NBRC 13452.</title>
        <authorList>
            <person name="Ichikawa N."/>
            <person name="Kimura A."/>
            <person name="Kitahashi Y."/>
            <person name="Komaki H."/>
            <person name="Tamura T."/>
        </authorList>
    </citation>
    <scope>NUCLEOTIDE SEQUENCE [LARGE SCALE GENOMIC DNA]</scope>
    <source>
        <strain evidence="4 6">NBRC 13452</strain>
    </source>
</reference>
<name>A0A640TF79_STRNI</name>
<evidence type="ECO:0000256" key="1">
    <source>
        <dbReference type="SAM" id="MobiDB-lite"/>
    </source>
</evidence>
<protein>
    <recommendedName>
        <fullName evidence="3">Cyanobacterial TRADD-N associated 2 transmembrane domain-containing protein</fullName>
    </recommendedName>
</protein>
<evidence type="ECO:0000313" key="4">
    <source>
        <dbReference type="EMBL" id="GFE21151.1"/>
    </source>
</evidence>
<accession>A0A640TF79</accession>
<keyword evidence="7" id="KW-1185">Reference proteome</keyword>
<proteinExistence type="predicted"/>
<evidence type="ECO:0000313" key="7">
    <source>
        <dbReference type="Proteomes" id="UP001210609"/>
    </source>
</evidence>
<feature type="region of interest" description="Disordered" evidence="1">
    <location>
        <begin position="67"/>
        <end position="103"/>
    </location>
</feature>
<sequence>MTLCIRPGMAAHEQSFAATRHIRRNEQLACRHERAQGEAVAGVEILAAVAAQAASVAARDAWRRLQATKQAQAATPAPEADITKAGPERAGEESGQTVPLPLPVEVPTARQDPLSDVLETYYNKVGRRADVSFFAAIIAAILGYVIIAAGIAVGVYRSDDMALAVVMTAAGAFSQVLSFFFFRNRAEERRMMLRVLADLRDDAEKSVRAARSLALIEQVQQPLLRDNLTAAVALELSGASADLKDIHDSMNLFSDGSAPDSPR</sequence>
<dbReference type="EMBL" id="CP114202">
    <property type="protein sequence ID" value="WAT95858.1"/>
    <property type="molecule type" value="Genomic_DNA"/>
</dbReference>
<evidence type="ECO:0000256" key="2">
    <source>
        <dbReference type="SAM" id="Phobius"/>
    </source>
</evidence>
<keyword evidence="2" id="KW-0472">Membrane</keyword>
<dbReference type="Proteomes" id="UP001210609">
    <property type="component" value="Chromosome"/>
</dbReference>
<keyword evidence="2" id="KW-1133">Transmembrane helix</keyword>
<dbReference type="AlphaFoldDB" id="A0A640TF79"/>
<gene>
    <name evidence="4" type="ORF">Sliba_16040</name>
    <name evidence="5" type="ORF">STRLI_001623</name>
</gene>
<dbReference type="InterPro" id="IPR048567">
    <property type="entry name" value="CyanoTRADDas_TM"/>
</dbReference>
<dbReference type="Proteomes" id="UP000429552">
    <property type="component" value="Unassembled WGS sequence"/>
</dbReference>
<dbReference type="RefSeq" id="WP_159485290.1">
    <property type="nucleotide sequence ID" value="NZ_BLIP01000001.1"/>
</dbReference>
<feature type="transmembrane region" description="Helical" evidence="2">
    <location>
        <begin position="162"/>
        <end position="182"/>
    </location>
</feature>
<feature type="compositionally biased region" description="Low complexity" evidence="1">
    <location>
        <begin position="67"/>
        <end position="80"/>
    </location>
</feature>
<evidence type="ECO:0000259" key="3">
    <source>
        <dbReference type="Pfam" id="PF20712"/>
    </source>
</evidence>